<gene>
    <name evidence="1" type="ORF">GGQ73_003195</name>
</gene>
<organism evidence="1 2">
    <name type="scientific">Rhizobium skierniewicense</name>
    <dbReference type="NCBI Taxonomy" id="984260"/>
    <lineage>
        <taxon>Bacteria</taxon>
        <taxon>Pseudomonadati</taxon>
        <taxon>Pseudomonadota</taxon>
        <taxon>Alphaproteobacteria</taxon>
        <taxon>Hyphomicrobiales</taxon>
        <taxon>Rhizobiaceae</taxon>
        <taxon>Rhizobium/Agrobacterium group</taxon>
        <taxon>Rhizobium</taxon>
    </lineage>
</organism>
<accession>A0A7W6CA15</accession>
<protein>
    <submittedName>
        <fullName evidence="1">Uncharacterized protein</fullName>
    </submittedName>
</protein>
<dbReference type="RefSeq" id="WP_183897084.1">
    <property type="nucleotide sequence ID" value="NZ_JACIDV010000009.1"/>
</dbReference>
<name>A0A7W6CA15_9HYPH</name>
<proteinExistence type="predicted"/>
<reference evidence="1 2" key="1">
    <citation type="submission" date="2020-08" db="EMBL/GenBank/DDBJ databases">
        <title>Genomic Encyclopedia of Type Strains, Phase IV (KMG-IV): sequencing the most valuable type-strain genomes for metagenomic binning, comparative biology and taxonomic classification.</title>
        <authorList>
            <person name="Goeker M."/>
        </authorList>
    </citation>
    <scope>NUCLEOTIDE SEQUENCE [LARGE SCALE GENOMIC DNA]</scope>
    <source>
        <strain evidence="1 2">DSM 26438</strain>
    </source>
</reference>
<dbReference type="Proteomes" id="UP000565286">
    <property type="component" value="Unassembled WGS sequence"/>
</dbReference>
<keyword evidence="2" id="KW-1185">Reference proteome</keyword>
<sequence length="62" mass="6842">MIKATFIPYSELACTKCDGIGRAIKRINRRRDGTVSSVVYDLKNDCRPCKGTGLSCMEVSRG</sequence>
<evidence type="ECO:0000313" key="1">
    <source>
        <dbReference type="EMBL" id="MBB3947229.1"/>
    </source>
</evidence>
<dbReference type="EMBL" id="JACIDV010000009">
    <property type="protein sequence ID" value="MBB3947229.1"/>
    <property type="molecule type" value="Genomic_DNA"/>
</dbReference>
<evidence type="ECO:0000313" key="2">
    <source>
        <dbReference type="Proteomes" id="UP000565286"/>
    </source>
</evidence>
<comment type="caution">
    <text evidence="1">The sequence shown here is derived from an EMBL/GenBank/DDBJ whole genome shotgun (WGS) entry which is preliminary data.</text>
</comment>
<dbReference type="AlphaFoldDB" id="A0A7W6CA15"/>